<proteinExistence type="predicted"/>
<dbReference type="EMBL" id="UYSU01039727">
    <property type="protein sequence ID" value="VDM01626.1"/>
    <property type="molecule type" value="Genomic_DNA"/>
</dbReference>
<evidence type="ECO:0000313" key="2">
    <source>
        <dbReference type="EMBL" id="VDM01626.1"/>
    </source>
</evidence>
<evidence type="ECO:0000256" key="1">
    <source>
        <dbReference type="SAM" id="MobiDB-lite"/>
    </source>
</evidence>
<dbReference type="Proteomes" id="UP000275846">
    <property type="component" value="Unassembled WGS sequence"/>
</dbReference>
<evidence type="ECO:0000313" key="4">
    <source>
        <dbReference type="WBParaSite" id="SSLN_0001581101-mRNA-1"/>
    </source>
</evidence>
<keyword evidence="3" id="KW-1185">Reference proteome</keyword>
<dbReference type="AlphaFoldDB" id="A0A183TFJ2"/>
<organism evidence="4">
    <name type="scientific">Schistocephalus solidus</name>
    <name type="common">Tapeworm</name>
    <dbReference type="NCBI Taxonomy" id="70667"/>
    <lineage>
        <taxon>Eukaryota</taxon>
        <taxon>Metazoa</taxon>
        <taxon>Spiralia</taxon>
        <taxon>Lophotrochozoa</taxon>
        <taxon>Platyhelminthes</taxon>
        <taxon>Cestoda</taxon>
        <taxon>Eucestoda</taxon>
        <taxon>Diphyllobothriidea</taxon>
        <taxon>Diphyllobothriidae</taxon>
        <taxon>Schistocephalus</taxon>
    </lineage>
</organism>
<name>A0A183TFJ2_SCHSO</name>
<gene>
    <name evidence="2" type="ORF">SSLN_LOCUS15240</name>
</gene>
<reference evidence="4" key="1">
    <citation type="submission" date="2016-06" db="UniProtKB">
        <authorList>
            <consortium name="WormBaseParasite"/>
        </authorList>
    </citation>
    <scope>IDENTIFICATION</scope>
</reference>
<evidence type="ECO:0000313" key="3">
    <source>
        <dbReference type="Proteomes" id="UP000275846"/>
    </source>
</evidence>
<sequence>MLRILRPPPAGESAATSAYLPVEALSLFSQVLDKIQQQPQLHRYRLNSDSAYDGSPKALLLAAHVFSSIFKCQELAPGRSIVYPHMPDLQIPASILTSNAYQFEVALFHWLRLLCGRRPSNVHVDHAWIQCIAYLQLAVNENCIKQLDPVILRGLVKIIAEESPSSDFKAELLSTVAFSALNLLSTWHQEGSTSFSEENQRHVFLSLEMSAFELMSELELSQLITELLDCEPRLQNASDVLSQVSLPHNGDFISLTKDLLDALVPECCRFVSSCTVPEESRDCLPLSNLKLSLGGGTANLPGLRVWMLLTSKVSELITSHKRIMELPKTGSEEAEDGEVLDQRPSTDLTTMYTLCLAPLFLAGSSTNSISVLPAEEEGKMISTLFTLFRSFHAEACLLISVPTNSWIDQFGTMISELVQSSLPDPTKKLNFNILTSFLEFMAKTAEAVDEDAGGRFSPSRWLARRDHPLGQMTGLVDAISKCLAFLPLQRTETPLNSLADGQSGSPKVHVKASDRSPLALFQRKSPSVLSSNQLLQLVVTFQPSSTDSVALLQALGVIVQRHVYTLEALLCLVDRVSSALTNFAAKFSTMPTVPETASIIAAFEAFTILFWQQMQIYLRKPVSTISLTDLPVNGVPALKLSVSQAHRLARFFDSAIVMASLRPKSAVTGSRLGGRKKSHDRKLPIATIPTH</sequence>
<protein>
    <submittedName>
        <fullName evidence="4">RING-type E3 ubiquitin transferase listerin</fullName>
    </submittedName>
</protein>
<reference evidence="2 3" key="2">
    <citation type="submission" date="2018-11" db="EMBL/GenBank/DDBJ databases">
        <authorList>
            <consortium name="Pathogen Informatics"/>
        </authorList>
    </citation>
    <scope>NUCLEOTIDE SEQUENCE [LARGE SCALE GENOMIC DNA]</scope>
    <source>
        <strain evidence="2 3">NST_G2</strain>
    </source>
</reference>
<dbReference type="WBParaSite" id="SSLN_0001581101-mRNA-1">
    <property type="protein sequence ID" value="SSLN_0001581101-mRNA-1"/>
    <property type="gene ID" value="SSLN_0001581101"/>
</dbReference>
<accession>A0A183TFJ2</accession>
<feature type="region of interest" description="Disordered" evidence="1">
    <location>
        <begin position="667"/>
        <end position="691"/>
    </location>
</feature>
<dbReference type="OrthoDB" id="6286576at2759"/>